<dbReference type="Pfam" id="PF05712">
    <property type="entry name" value="MRG"/>
    <property type="match status" value="1"/>
</dbReference>
<dbReference type="EMBL" id="GGMR01019573">
    <property type="protein sequence ID" value="MBY32192.1"/>
    <property type="molecule type" value="Transcribed_RNA"/>
</dbReference>
<organism evidence="2">
    <name type="scientific">Schizaphis graminum</name>
    <name type="common">Green bug aphid</name>
    <dbReference type="NCBI Taxonomy" id="13262"/>
    <lineage>
        <taxon>Eukaryota</taxon>
        <taxon>Metazoa</taxon>
        <taxon>Ecdysozoa</taxon>
        <taxon>Arthropoda</taxon>
        <taxon>Hexapoda</taxon>
        <taxon>Insecta</taxon>
        <taxon>Pterygota</taxon>
        <taxon>Neoptera</taxon>
        <taxon>Paraneoptera</taxon>
        <taxon>Hemiptera</taxon>
        <taxon>Sternorrhyncha</taxon>
        <taxon>Aphidomorpha</taxon>
        <taxon>Aphidoidea</taxon>
        <taxon>Aphididae</taxon>
        <taxon>Aphidini</taxon>
        <taxon>Schizaphis</taxon>
    </lineage>
</organism>
<sequence>MVLPNKIRKVMMDDWLTHNKYKNILKFQDVHYVANITHAFIEELYKFEDDRQKRISMMVSVKLMECFNNMVHTHITYKSEIKNGIQFKAMSHFRNRLVDQPNITYVFKEYIVPKKIWCYVYGPMYLLRFLVRLPYIIVSTSWCVQCNMDFFINYINKMMQFLDDNVDTYFSSIDFIE</sequence>
<dbReference type="InterPro" id="IPR026541">
    <property type="entry name" value="MRG_dom"/>
</dbReference>
<name>A0A2S2PRU7_SCHGA</name>
<dbReference type="AlphaFoldDB" id="A0A2S2PRU7"/>
<dbReference type="PROSITE" id="PS51640">
    <property type="entry name" value="MRG"/>
    <property type="match status" value="1"/>
</dbReference>
<evidence type="ECO:0000313" key="2">
    <source>
        <dbReference type="EMBL" id="MBY32192.1"/>
    </source>
</evidence>
<feature type="domain" description="MRG" evidence="1">
    <location>
        <begin position="2"/>
        <end position="173"/>
    </location>
</feature>
<dbReference type="InterPro" id="IPR038217">
    <property type="entry name" value="MRG_C_sf"/>
</dbReference>
<proteinExistence type="predicted"/>
<dbReference type="Gene3D" id="1.10.274.30">
    <property type="entry name" value="MRG domain"/>
    <property type="match status" value="1"/>
</dbReference>
<evidence type="ECO:0000259" key="1">
    <source>
        <dbReference type="Pfam" id="PF05712"/>
    </source>
</evidence>
<gene>
    <name evidence="2" type="ORF">g.89055</name>
</gene>
<protein>
    <recommendedName>
        <fullName evidence="1">MRG domain-containing protein</fullName>
    </recommendedName>
</protein>
<reference evidence="2" key="1">
    <citation type="submission" date="2018-04" db="EMBL/GenBank/DDBJ databases">
        <title>Transcriptome of Schizaphis graminum biotype I.</title>
        <authorList>
            <person name="Scully E.D."/>
            <person name="Geib S.M."/>
            <person name="Palmer N.A."/>
            <person name="Koch K."/>
            <person name="Bradshaw J."/>
            <person name="Heng-Moss T."/>
            <person name="Sarath G."/>
        </authorList>
    </citation>
    <scope>NUCLEOTIDE SEQUENCE</scope>
</reference>
<accession>A0A2S2PRU7</accession>